<keyword evidence="4" id="KW-0472">Membrane</keyword>
<keyword evidence="6" id="KW-0998">Cell outer membrane</keyword>
<evidence type="ECO:0000313" key="10">
    <source>
        <dbReference type="Proteomes" id="UP000006657"/>
    </source>
</evidence>
<dbReference type="InterPro" id="IPR014941">
    <property type="entry name" value="FimB/Mfa2/Mfa3"/>
</dbReference>
<dbReference type="RefSeq" id="WP_013613094.1">
    <property type="nucleotide sequence ID" value="NC_015160.1"/>
</dbReference>
<keyword evidence="5" id="KW-0564">Palmitate</keyword>
<evidence type="ECO:0000256" key="7">
    <source>
        <dbReference type="ARBA" id="ARBA00023288"/>
    </source>
</evidence>
<evidence type="ECO:0000256" key="3">
    <source>
        <dbReference type="ARBA" id="ARBA00022729"/>
    </source>
</evidence>
<dbReference type="PaxDb" id="709991-Odosp_2933"/>
<dbReference type="GO" id="GO:0009279">
    <property type="term" value="C:cell outer membrane"/>
    <property type="evidence" value="ECO:0007669"/>
    <property type="project" value="UniProtKB-SubCell"/>
</dbReference>
<dbReference type="EMBL" id="CP002544">
    <property type="protein sequence ID" value="ADY33902.1"/>
    <property type="molecule type" value="Genomic_DNA"/>
</dbReference>
<organism evidence="9 10">
    <name type="scientific">Odoribacter splanchnicus (strain ATCC 29572 / DSM 20712 / CIP 104287 / JCM 15291 / NCTC 10825 / 1651/6)</name>
    <name type="common">Bacteroides splanchnicus</name>
    <dbReference type="NCBI Taxonomy" id="709991"/>
    <lineage>
        <taxon>Bacteria</taxon>
        <taxon>Pseudomonadati</taxon>
        <taxon>Bacteroidota</taxon>
        <taxon>Bacteroidia</taxon>
        <taxon>Bacteroidales</taxon>
        <taxon>Odoribacteraceae</taxon>
        <taxon>Odoribacter</taxon>
    </lineage>
</organism>
<gene>
    <name evidence="9" type="ordered locus">Odosp_2933</name>
</gene>
<dbReference type="Proteomes" id="UP000006657">
    <property type="component" value="Chromosome"/>
</dbReference>
<dbReference type="HOGENOM" id="CLU_926997_0_0_10"/>
<dbReference type="eggNOG" id="ENOG5033S8X">
    <property type="taxonomic scope" value="Bacteria"/>
</dbReference>
<evidence type="ECO:0008006" key="11">
    <source>
        <dbReference type="Google" id="ProtNLM"/>
    </source>
</evidence>
<feature type="signal peptide" evidence="8">
    <location>
        <begin position="1"/>
        <end position="21"/>
    </location>
</feature>
<dbReference type="PROSITE" id="PS51257">
    <property type="entry name" value="PROKAR_LIPOPROTEIN"/>
    <property type="match status" value="1"/>
</dbReference>
<evidence type="ECO:0000256" key="2">
    <source>
        <dbReference type="ARBA" id="ARBA00007248"/>
    </source>
</evidence>
<proteinExistence type="inferred from homology"/>
<evidence type="ECO:0000256" key="5">
    <source>
        <dbReference type="ARBA" id="ARBA00023139"/>
    </source>
</evidence>
<dbReference type="AlphaFoldDB" id="F9Z6E5"/>
<reference evidence="9 10" key="1">
    <citation type="journal article" date="2011" name="Stand. Genomic Sci.">
        <title>Complete genome sequence of Odoribacter splanchnicus type strain (1651/6).</title>
        <authorList>
            <consortium name="US DOE Joint Genome Institute (JGI-PGF)"/>
            <person name="Goker M."/>
            <person name="Gronow S."/>
            <person name="Zeytun A."/>
            <person name="Nolan M."/>
            <person name="Lucas S."/>
            <person name="Lapidus A."/>
            <person name="Hammon N."/>
            <person name="Deshpande S."/>
            <person name="Cheng J.F."/>
            <person name="Pitluck S."/>
            <person name="Liolios K."/>
            <person name="Pagani I."/>
            <person name="Ivanova N."/>
            <person name="Mavromatis K."/>
            <person name="Ovchinikova G."/>
            <person name="Pati A."/>
            <person name="Tapia R."/>
            <person name="Han C."/>
            <person name="Goodwin L."/>
            <person name="Chen A."/>
            <person name="Palaniappan K."/>
            <person name="Land M."/>
            <person name="Hauser L."/>
            <person name="Jeffries C.D."/>
            <person name="Brambilla E.M."/>
            <person name="Rohde M."/>
            <person name="Detter J.C."/>
            <person name="Woyke T."/>
            <person name="Bristow J."/>
            <person name="Markowitz V."/>
            <person name="Hugenholtz P."/>
            <person name="Eisen J.A."/>
            <person name="Kyrpides N.C."/>
            <person name="Klenk H.P."/>
        </authorList>
    </citation>
    <scope>NUCLEOTIDE SEQUENCE [LARGE SCALE GENOMIC DNA]</scope>
    <source>
        <strain evidence="10">ATCC 29572 / DSM 20712 / JCM 15291 / NCTC 10825 / 1651/6</strain>
    </source>
</reference>
<dbReference type="BioCyc" id="OSPL709991:G1GRN-2986-MONOMER"/>
<dbReference type="GeneID" id="61276155"/>
<dbReference type="Pfam" id="PF08842">
    <property type="entry name" value="Mfa2"/>
    <property type="match status" value="1"/>
</dbReference>
<comment type="similarity">
    <text evidence="2">Belongs to the bacteroidetes fimbrillin superfamily. FimB/Mfa2 family.</text>
</comment>
<name>F9Z6E5_ODOSD</name>
<evidence type="ECO:0000256" key="1">
    <source>
        <dbReference type="ARBA" id="ARBA00004442"/>
    </source>
</evidence>
<feature type="chain" id="PRO_5003392519" description="Major fimbrial subunit protein N-terminal domain-containing protein" evidence="8">
    <location>
        <begin position="22"/>
        <end position="300"/>
    </location>
</feature>
<dbReference type="KEGG" id="osp:Odosp_2933"/>
<keyword evidence="7" id="KW-0449">Lipoprotein</keyword>
<sequence length="300" mass="32011">MKKIFYLFLILSLAFGLQSCGGSGGSADDPEPGPEPGATKAKVSFALKSDINGVQDNDLKTALTHLRLYLYDKDQKLVSVNKYTSADALKAIELEKGNYTVVLVGNVPEDGNISSEIIGTPLSGMSVQLTKAEGATHYTPLGDVMFAKSTLTVDDKDLTVGLSVKRTLSATKVQLTDYSGQISDAGVLVPGVGTMFGFGDDKWTEPGTVFVTMKAGAITKAAETGKQYSIFLNVTIVNTTGEIEKKIQCNIIARDETGQVLAAQLLEVPATTQPNTEVSLNLSVESDPAEKSMFLSVKWR</sequence>
<evidence type="ECO:0000256" key="4">
    <source>
        <dbReference type="ARBA" id="ARBA00023136"/>
    </source>
</evidence>
<evidence type="ECO:0000256" key="8">
    <source>
        <dbReference type="SAM" id="SignalP"/>
    </source>
</evidence>
<protein>
    <recommendedName>
        <fullName evidence="11">Major fimbrial subunit protein N-terminal domain-containing protein</fullName>
    </recommendedName>
</protein>
<dbReference type="STRING" id="709991.Odosp_2933"/>
<keyword evidence="3 8" id="KW-0732">Signal</keyword>
<evidence type="ECO:0000313" key="9">
    <source>
        <dbReference type="EMBL" id="ADY33902.1"/>
    </source>
</evidence>
<comment type="subcellular location">
    <subcellularLocation>
        <location evidence="1">Cell outer membrane</location>
    </subcellularLocation>
</comment>
<evidence type="ECO:0000256" key="6">
    <source>
        <dbReference type="ARBA" id="ARBA00023237"/>
    </source>
</evidence>
<keyword evidence="10" id="KW-1185">Reference proteome</keyword>
<dbReference type="Gene3D" id="2.60.40.2100">
    <property type="match status" value="1"/>
</dbReference>
<accession>F9Z6E5</accession>